<sequence>METKKAQSSDELVSELLQGVLDDIKGLKQSVNQLATKDEPDYREELKTLARAVESLKHQPGPASSESNQVFERFSRLEQLIRQKPDYKVSQYVRYGGYVFGLMVMLVAGLTWLALDWKGERDRFRDAYWTADWRVRYVKQADPTFYSHVEGVFTKDPAGVSKWIVEQEQADEKRALAVQAAEQAKALSRQANELEGKQMTKGKKKESQ</sequence>
<keyword evidence="2" id="KW-0472">Membrane</keyword>
<proteinExistence type="predicted"/>
<evidence type="ECO:0000256" key="2">
    <source>
        <dbReference type="SAM" id="Phobius"/>
    </source>
</evidence>
<feature type="coiled-coil region" evidence="1">
    <location>
        <begin position="170"/>
        <end position="197"/>
    </location>
</feature>
<keyword evidence="2" id="KW-1133">Transmembrane helix</keyword>
<dbReference type="AlphaFoldDB" id="A0A2K8ZB26"/>
<evidence type="ECO:0000313" key="3">
    <source>
        <dbReference type="EMBL" id="AUD07068.1"/>
    </source>
</evidence>
<accession>A0A2K8ZB26</accession>
<dbReference type="EMBL" id="CP025096">
    <property type="protein sequence ID" value="AUD07068.1"/>
    <property type="molecule type" value="Genomic_DNA"/>
</dbReference>
<reference evidence="3 4" key="1">
    <citation type="submission" date="2017-11" db="EMBL/GenBank/DDBJ databases">
        <title>Taxonomic description and genome sequences of Spirosoma HA7 sp. nov., isolated from pollen microhabitat of Corylus avellana.</title>
        <authorList>
            <person name="Ambika Manirajan B."/>
            <person name="Suarez C."/>
            <person name="Ratering S."/>
            <person name="Geissler-Plaum R."/>
            <person name="Cardinale M."/>
            <person name="Sylvia S."/>
        </authorList>
    </citation>
    <scope>NUCLEOTIDE SEQUENCE [LARGE SCALE GENOMIC DNA]</scope>
    <source>
        <strain evidence="3 4">HA7</strain>
    </source>
</reference>
<evidence type="ECO:0000256" key="1">
    <source>
        <dbReference type="SAM" id="Coils"/>
    </source>
</evidence>
<protein>
    <submittedName>
        <fullName evidence="3">Uncharacterized protein</fullName>
    </submittedName>
</protein>
<keyword evidence="2" id="KW-0812">Transmembrane</keyword>
<keyword evidence="4" id="KW-1185">Reference proteome</keyword>
<keyword evidence="1" id="KW-0175">Coiled coil</keyword>
<name>A0A2K8ZB26_9BACT</name>
<evidence type="ECO:0000313" key="4">
    <source>
        <dbReference type="Proteomes" id="UP000232883"/>
    </source>
</evidence>
<dbReference type="KEGG" id="spir:CWM47_37770"/>
<organism evidence="3 4">
    <name type="scientific">Spirosoma pollinicola</name>
    <dbReference type="NCBI Taxonomy" id="2057025"/>
    <lineage>
        <taxon>Bacteria</taxon>
        <taxon>Pseudomonadati</taxon>
        <taxon>Bacteroidota</taxon>
        <taxon>Cytophagia</taxon>
        <taxon>Cytophagales</taxon>
        <taxon>Cytophagaceae</taxon>
        <taxon>Spirosoma</taxon>
    </lineage>
</organism>
<feature type="transmembrane region" description="Helical" evidence="2">
    <location>
        <begin position="95"/>
        <end position="115"/>
    </location>
</feature>
<dbReference type="RefSeq" id="WP_100993636.1">
    <property type="nucleotide sequence ID" value="NZ_CP025096.1"/>
</dbReference>
<dbReference type="Proteomes" id="UP000232883">
    <property type="component" value="Chromosome"/>
</dbReference>
<dbReference type="OrthoDB" id="968149at2"/>
<gene>
    <name evidence="3" type="ORF">CWM47_37770</name>
</gene>